<dbReference type="AlphaFoldDB" id="A0A173R9U1"/>
<dbReference type="InterPro" id="IPR012910">
    <property type="entry name" value="Plug_dom"/>
</dbReference>
<reference evidence="17 18" key="2">
    <citation type="journal article" date="2019" name="Nat. Med.">
        <title>A library of human gut bacterial isolates paired with longitudinal multiomics data enables mechanistic microbiome research.</title>
        <authorList>
            <person name="Poyet M."/>
            <person name="Groussin M."/>
            <person name="Gibbons S.M."/>
            <person name="Avila-Pacheco J."/>
            <person name="Jiang X."/>
            <person name="Kearney S.M."/>
            <person name="Perrotta A.R."/>
            <person name="Berdy B."/>
            <person name="Zhao S."/>
            <person name="Lieberman T.D."/>
            <person name="Swanson P.K."/>
            <person name="Smith M."/>
            <person name="Roesemann S."/>
            <person name="Alexander J.E."/>
            <person name="Rich S.A."/>
            <person name="Livny J."/>
            <person name="Vlamakis H."/>
            <person name="Clish C."/>
            <person name="Bullock K."/>
            <person name="Deik A."/>
            <person name="Scott J."/>
            <person name="Pierce K.A."/>
            <person name="Xavier R.J."/>
            <person name="Alm E.J."/>
        </authorList>
    </citation>
    <scope>NUCLEOTIDE SEQUENCE [LARGE SCALE GENOMIC DNA]</scope>
    <source>
        <strain evidence="13 17">BIOML-A162</strain>
        <strain evidence="12 18">BIOML-A165</strain>
    </source>
</reference>
<dbReference type="InterPro" id="IPR036942">
    <property type="entry name" value="Beta-barrel_TonB_sf"/>
</dbReference>
<dbReference type="Proteomes" id="UP000460317">
    <property type="component" value="Unassembled WGS sequence"/>
</dbReference>
<dbReference type="PROSITE" id="PS52016">
    <property type="entry name" value="TONB_DEPENDENT_REC_3"/>
    <property type="match status" value="1"/>
</dbReference>
<evidence type="ECO:0000313" key="18">
    <source>
        <dbReference type="Proteomes" id="UP000460317"/>
    </source>
</evidence>
<comment type="similarity">
    <text evidence="8">Belongs to the TonB-dependent receptor family.</text>
</comment>
<dbReference type="RefSeq" id="WP_016267696.1">
    <property type="nucleotide sequence ID" value="NZ_BAABXH010000002.1"/>
</dbReference>
<dbReference type="InterPro" id="IPR037066">
    <property type="entry name" value="Plug_dom_sf"/>
</dbReference>
<dbReference type="Gene3D" id="2.170.130.10">
    <property type="entry name" value="TonB-dependent receptor, plug domain"/>
    <property type="match status" value="1"/>
</dbReference>
<evidence type="ECO:0000256" key="9">
    <source>
        <dbReference type="SAM" id="SignalP"/>
    </source>
</evidence>
<dbReference type="FunFam" id="2.60.40.1120:FF:000003">
    <property type="entry name" value="Outer membrane protein Omp121"/>
    <property type="match status" value="1"/>
</dbReference>
<dbReference type="GO" id="GO:0015344">
    <property type="term" value="F:siderophore uptake transmembrane transporter activity"/>
    <property type="evidence" value="ECO:0007669"/>
    <property type="project" value="TreeGrafter"/>
</dbReference>
<keyword evidence="3 8" id="KW-1134">Transmembrane beta strand</keyword>
<name>A0A173R9U1_BACT4</name>
<dbReference type="GO" id="GO:0044718">
    <property type="term" value="P:siderophore transmembrane transport"/>
    <property type="evidence" value="ECO:0007669"/>
    <property type="project" value="TreeGrafter"/>
</dbReference>
<dbReference type="Pfam" id="PF07660">
    <property type="entry name" value="STN"/>
    <property type="match status" value="1"/>
</dbReference>
<reference evidence="15" key="4">
    <citation type="submission" date="2022-10" db="EMBL/GenBank/DDBJ databases">
        <title>Human gut microbiome strain richness.</title>
        <authorList>
            <person name="Chen-Liaw A."/>
        </authorList>
    </citation>
    <scope>NUCLEOTIDE SEQUENCE</scope>
    <source>
        <strain evidence="15">1001283st1_A3_1001283B150304_161114</strain>
    </source>
</reference>
<proteinExistence type="inferred from homology"/>
<evidence type="ECO:0000313" key="13">
    <source>
        <dbReference type="EMBL" id="KAB4486144.1"/>
    </source>
</evidence>
<evidence type="ECO:0000313" key="12">
    <source>
        <dbReference type="EMBL" id="KAB4452510.1"/>
    </source>
</evidence>
<dbReference type="EMBL" id="JAQNVG010000001">
    <property type="protein sequence ID" value="MDC2234170.1"/>
    <property type="molecule type" value="Genomic_DNA"/>
</dbReference>
<evidence type="ECO:0000313" key="14">
    <source>
        <dbReference type="EMBL" id="MCE9237445.1"/>
    </source>
</evidence>
<dbReference type="Gene3D" id="2.40.170.20">
    <property type="entry name" value="TonB-dependent receptor, beta-barrel domain"/>
    <property type="match status" value="1"/>
</dbReference>
<dbReference type="InterPro" id="IPR039426">
    <property type="entry name" value="TonB-dep_rcpt-like"/>
</dbReference>
<evidence type="ECO:0000256" key="4">
    <source>
        <dbReference type="ARBA" id="ARBA00022692"/>
    </source>
</evidence>
<evidence type="ECO:0000259" key="10">
    <source>
        <dbReference type="SMART" id="SM00965"/>
    </source>
</evidence>
<reference evidence="11 16" key="1">
    <citation type="submission" date="2015-09" db="EMBL/GenBank/DDBJ databases">
        <authorList>
            <consortium name="Pathogen Informatics"/>
        </authorList>
    </citation>
    <scope>NUCLEOTIDE SEQUENCE [LARGE SCALE GENOMIC DNA]</scope>
    <source>
        <strain evidence="11 16">2789STDY5834899</strain>
    </source>
</reference>
<dbReference type="InterPro" id="IPR023996">
    <property type="entry name" value="TonB-dep_OMP_SusC/RagA"/>
</dbReference>
<evidence type="ECO:0000313" key="17">
    <source>
        <dbReference type="Proteomes" id="UP000436858"/>
    </source>
</evidence>
<evidence type="ECO:0000256" key="5">
    <source>
        <dbReference type="ARBA" id="ARBA00022729"/>
    </source>
</evidence>
<evidence type="ECO:0000256" key="8">
    <source>
        <dbReference type="PROSITE-ProRule" id="PRU01360"/>
    </source>
</evidence>
<keyword evidence="4 8" id="KW-0812">Transmembrane</keyword>
<sequence length="1105" mass="122741">MKEIIKHKFPYLLFFLLLFSSFASAYGQERMITLNLSKVPLNTALKEIEKQTSMSVVYNTNDVDINRVISIKVSKESLTNVMGQLFKGTNISYSIVDKHIVLSTKKEVEQQKKTPIVATGTVTDAQGEPLIGVSILVKGTATGAITDMDGNFKIQAAKGDVLEISYIGYASQSITLANAQPLKVTMGEDTQTLDEVVVTALGIKREQKALSYNVQQVKGDELTNIKDANFINALSGKVAGVTINASSAGAGAAARVVMRGTKSLEKNDNALYVIDGIPMFNVNSGDNAGGTMNKQPGSNSVADINPEDIESMTILTGPSAAALYGSDASNGVILITTKKGTVGKVQISYSNSTSFSSPMMMPKFQNIYGNREGELGSWGSLMDTPSNFDPSDFFNTGMTEMNGFTLTTGTEQNQTYASVSTTNSTGILPNNAYNRYNFSIRNTAKFCDNKLSLDLGAQYIIQNNKNMVGSGQYFNPLVSLYLFPRGENFQEVQMYERYSEARNLMVQYWPESIFGTDLDMQNPYWIMNRMQNELSKRRYMFNASLKWDITDWVNVTGRVRVDNSDSDSYEKYYASTRGTFTESSSKGYYGHTKQNDRSVYADVMASINKNFFDDKLSLNATVGASINDIQEDAMYLKGGLEQIPNFFHYGNINVNTSKRNESKWHDQVQSVFASAELGWNHQLYLTVTGRNDWASQLAFTSKGSYFYPSVGLSWLVSESVKLPKAISYLKVRGSWAEVASSPNRYLTQMQYTYNEQTNTYEYPASHYNTNLKPENTKSWELGVNAKFLGNRINLDMTFYRSNTFNQTFYVDASASSGYKNNIVQTGNIQNQGIELALGYSDTFDKVKVSTNFTYTLNQNKIVSLANGAINPETGEAIEMEYYSKGTLGTSGGPTLRLYENGSMGDIYINQRLRQSPNGYIWKDPSNGSLAIENTEYRKVGSILPKYYLGWNGSVAWKGWNLGFAFTGRFGGLVVSDTQAMIDKYGVSESSAVARQAGGVWVGDSKVDAEEYYSKVTTAVGTYYTYSATNIRLSELSLSYQLPKTWFKNHVNMTLGLTGKNLWMIYCKAPYDPESTSSVTSNFYQGVDYFQQPSLRSLGFNVKLTF</sequence>
<dbReference type="Pfam" id="PF13715">
    <property type="entry name" value="CarbopepD_reg_2"/>
    <property type="match status" value="1"/>
</dbReference>
<evidence type="ECO:0000256" key="2">
    <source>
        <dbReference type="ARBA" id="ARBA00022448"/>
    </source>
</evidence>
<dbReference type="SUPFAM" id="SSF56935">
    <property type="entry name" value="Porins"/>
    <property type="match status" value="1"/>
</dbReference>
<protein>
    <submittedName>
        <fullName evidence="11">Putative outer membrane protein</fullName>
    </submittedName>
    <submittedName>
        <fullName evidence="12">SusC/RagA family TonB-linked outer membrane protein</fullName>
    </submittedName>
</protein>
<keyword evidence="5 9" id="KW-0732">Signal</keyword>
<dbReference type="EMBL" id="WCRY01000003">
    <property type="protein sequence ID" value="KAB4486144.1"/>
    <property type="molecule type" value="Genomic_DNA"/>
</dbReference>
<dbReference type="SMART" id="SM00965">
    <property type="entry name" value="STN"/>
    <property type="match status" value="1"/>
</dbReference>
<gene>
    <name evidence="11" type="primary">fepA_2</name>
    <name evidence="11" type="ORF">ERS852511_00636</name>
    <name evidence="13" type="ORF">GAN91_04390</name>
    <name evidence="12" type="ORF">GAN93_10360</name>
    <name evidence="14" type="ORF">K0H07_09810</name>
    <name evidence="15" type="ORF">PO127_00225</name>
</gene>
<evidence type="ECO:0000313" key="11">
    <source>
        <dbReference type="EMBL" id="CUO92891.1"/>
    </source>
</evidence>
<reference evidence="14" key="3">
    <citation type="submission" date="2021-07" db="EMBL/GenBank/DDBJ databases">
        <title>Comparative genomics of Bacteroides fragilis group isolates reveals species-dependent resistance mechanisms and validates clinical tools for resistance prediction.</title>
        <authorList>
            <person name="Wallace M.J."/>
            <person name="Jean S."/>
            <person name="Wallace M.A."/>
            <person name="Carey-Ann B.D."/>
            <person name="Dantas G."/>
        </authorList>
    </citation>
    <scope>NUCLEOTIDE SEQUENCE</scope>
    <source>
        <strain evidence="14">BJH_160</strain>
    </source>
</reference>
<comment type="subcellular location">
    <subcellularLocation>
        <location evidence="1 8">Cell outer membrane</location>
        <topology evidence="1 8">Multi-pass membrane protein</topology>
    </subcellularLocation>
</comment>
<evidence type="ECO:0000256" key="6">
    <source>
        <dbReference type="ARBA" id="ARBA00023136"/>
    </source>
</evidence>
<evidence type="ECO:0000313" key="16">
    <source>
        <dbReference type="Proteomes" id="UP000095576"/>
    </source>
</evidence>
<dbReference type="Proteomes" id="UP000095576">
    <property type="component" value="Unassembled WGS sequence"/>
</dbReference>
<feature type="domain" description="Secretin/TonB short N-terminal" evidence="10">
    <location>
        <begin position="54"/>
        <end position="105"/>
    </location>
</feature>
<dbReference type="Proteomes" id="UP001200544">
    <property type="component" value="Unassembled WGS sequence"/>
</dbReference>
<dbReference type="InterPro" id="IPR008969">
    <property type="entry name" value="CarboxyPept-like_regulatory"/>
</dbReference>
<dbReference type="Proteomes" id="UP001217776">
    <property type="component" value="Unassembled WGS sequence"/>
</dbReference>
<dbReference type="PANTHER" id="PTHR30069:SF29">
    <property type="entry name" value="HEMOGLOBIN AND HEMOGLOBIN-HAPTOGLOBIN-BINDING PROTEIN 1-RELATED"/>
    <property type="match status" value="1"/>
</dbReference>
<keyword evidence="7 8" id="KW-0998">Cell outer membrane</keyword>
<keyword evidence="2 8" id="KW-0813">Transport</keyword>
<organism evidence="11 16">
    <name type="scientific">Bacteroides thetaiotaomicron</name>
    <dbReference type="NCBI Taxonomy" id="818"/>
    <lineage>
        <taxon>Bacteria</taxon>
        <taxon>Pseudomonadati</taxon>
        <taxon>Bacteroidota</taxon>
        <taxon>Bacteroidia</taxon>
        <taxon>Bacteroidales</taxon>
        <taxon>Bacteroidaceae</taxon>
        <taxon>Bacteroides</taxon>
    </lineage>
</organism>
<evidence type="ECO:0000256" key="1">
    <source>
        <dbReference type="ARBA" id="ARBA00004571"/>
    </source>
</evidence>
<dbReference type="Pfam" id="PF07715">
    <property type="entry name" value="Plug"/>
    <property type="match status" value="1"/>
</dbReference>
<evidence type="ECO:0000313" key="15">
    <source>
        <dbReference type="EMBL" id="MDC2234170.1"/>
    </source>
</evidence>
<evidence type="ECO:0000256" key="3">
    <source>
        <dbReference type="ARBA" id="ARBA00022452"/>
    </source>
</evidence>
<dbReference type="GeneID" id="60927015"/>
<dbReference type="GO" id="GO:0009279">
    <property type="term" value="C:cell outer membrane"/>
    <property type="evidence" value="ECO:0007669"/>
    <property type="project" value="UniProtKB-SubCell"/>
</dbReference>
<dbReference type="SUPFAM" id="SSF49464">
    <property type="entry name" value="Carboxypeptidase regulatory domain-like"/>
    <property type="match status" value="1"/>
</dbReference>
<feature type="chain" id="PRO_5014250192" evidence="9">
    <location>
        <begin position="26"/>
        <end position="1105"/>
    </location>
</feature>
<dbReference type="InterPro" id="IPR011662">
    <property type="entry name" value="Secretin/TonB_short_N"/>
</dbReference>
<dbReference type="Gene3D" id="2.60.40.1120">
    <property type="entry name" value="Carboxypeptidase-like, regulatory domain"/>
    <property type="match status" value="1"/>
</dbReference>
<feature type="signal peptide" evidence="9">
    <location>
        <begin position="1"/>
        <end position="25"/>
    </location>
</feature>
<dbReference type="NCBIfam" id="TIGR04057">
    <property type="entry name" value="SusC_RagA_signa"/>
    <property type="match status" value="1"/>
</dbReference>
<dbReference type="NCBIfam" id="TIGR04056">
    <property type="entry name" value="OMP_RagA_SusC"/>
    <property type="match status" value="1"/>
</dbReference>
<dbReference type="EMBL" id="CZAP01000001">
    <property type="protein sequence ID" value="CUO92891.1"/>
    <property type="molecule type" value="Genomic_DNA"/>
</dbReference>
<dbReference type="EMBL" id="JAHYQA010000004">
    <property type="protein sequence ID" value="MCE9237445.1"/>
    <property type="molecule type" value="Genomic_DNA"/>
</dbReference>
<keyword evidence="6 8" id="KW-0472">Membrane</keyword>
<dbReference type="EMBL" id="WCSB01000008">
    <property type="protein sequence ID" value="KAB4452510.1"/>
    <property type="molecule type" value="Genomic_DNA"/>
</dbReference>
<dbReference type="InterPro" id="IPR023997">
    <property type="entry name" value="TonB-dep_OMP_SusC/RagA_CS"/>
</dbReference>
<evidence type="ECO:0000256" key="7">
    <source>
        <dbReference type="ARBA" id="ARBA00023237"/>
    </source>
</evidence>
<accession>A0A173R9U1</accession>
<dbReference type="Proteomes" id="UP000436858">
    <property type="component" value="Unassembled WGS sequence"/>
</dbReference>
<dbReference type="PANTHER" id="PTHR30069">
    <property type="entry name" value="TONB-DEPENDENT OUTER MEMBRANE RECEPTOR"/>
    <property type="match status" value="1"/>
</dbReference>